<keyword evidence="4" id="KW-1185">Reference proteome</keyword>
<dbReference type="InterPro" id="IPR000653">
    <property type="entry name" value="DegT/StrS_aminotransferase"/>
</dbReference>
<dbReference type="GO" id="GO:0008483">
    <property type="term" value="F:transaminase activity"/>
    <property type="evidence" value="ECO:0007669"/>
    <property type="project" value="UniProtKB-KW"/>
</dbReference>
<dbReference type="OrthoDB" id="9804264at2"/>
<sequence length="428" mass="46375">MNSPATLDPEAHVTPVPGGNAEGSDPFAAIGADGLVADERPESDDLLGDDWIVLSDPDLSELELKLVETAMSGSRLTAGPMVERFERSFARWLGRAHAVSVASGTLGTWLALRALGIGPGDEVIASPHGWHQVAQAVSLAGATLVFSDIHYWTGCLDPVRAEARITPRTKAILAGNVNGHPAAWGPLRALADRHGIALIEDSTEALGSRYQGRKVGSFGDIAVFDFSQPSALACGDGAMVVTDDERLAIELRYLRQRSIKDRNSLSVGARVPLQAGISELTAAMGVGQLARIDELLARRKVVEAFYRDLMNSFEGIKPPYIADDVDEVHWMVWQVHLGTRFTASARKQIVDDLNREHIEAAPFCKPLHQQFFYQQQGWKRGDLPLAERIGDRALALPFHALLDEDAVRFIVGALKDIATNIGAGVPIY</sequence>
<evidence type="ECO:0000256" key="2">
    <source>
        <dbReference type="SAM" id="MobiDB-lite"/>
    </source>
</evidence>
<proteinExistence type="inferred from homology"/>
<dbReference type="InterPro" id="IPR015421">
    <property type="entry name" value="PyrdxlP-dep_Trfase_major"/>
</dbReference>
<keyword evidence="3" id="KW-0808">Transferase</keyword>
<dbReference type="Pfam" id="PF01041">
    <property type="entry name" value="DegT_DnrJ_EryC1"/>
    <property type="match status" value="1"/>
</dbReference>
<dbReference type="Proteomes" id="UP000430120">
    <property type="component" value="Unassembled WGS sequence"/>
</dbReference>
<dbReference type="PIRSF" id="PIRSF000390">
    <property type="entry name" value="PLP_StrS"/>
    <property type="match status" value="1"/>
</dbReference>
<evidence type="ECO:0000313" key="3">
    <source>
        <dbReference type="EMBL" id="KAB0583141.1"/>
    </source>
</evidence>
<dbReference type="PANTHER" id="PTHR30244:SF39">
    <property type="entry name" value="BLR3650 PROTEIN"/>
    <property type="match status" value="1"/>
</dbReference>
<protein>
    <submittedName>
        <fullName evidence="3">DegT/DnrJ/EryC1/StrS family aminotransferase</fullName>
    </submittedName>
</protein>
<dbReference type="EMBL" id="VZPB01000017">
    <property type="protein sequence ID" value="KAB0583141.1"/>
    <property type="molecule type" value="Genomic_DNA"/>
</dbReference>
<keyword evidence="1" id="KW-0663">Pyridoxal phosphate</keyword>
<dbReference type="Gene3D" id="3.40.640.10">
    <property type="entry name" value="Type I PLP-dependent aspartate aminotransferase-like (Major domain)"/>
    <property type="match status" value="1"/>
</dbReference>
<keyword evidence="3" id="KW-0032">Aminotransferase</keyword>
<dbReference type="PANTHER" id="PTHR30244">
    <property type="entry name" value="TRANSAMINASE"/>
    <property type="match status" value="1"/>
</dbReference>
<feature type="region of interest" description="Disordered" evidence="2">
    <location>
        <begin position="1"/>
        <end position="32"/>
    </location>
</feature>
<dbReference type="GO" id="GO:0030170">
    <property type="term" value="F:pyridoxal phosphate binding"/>
    <property type="evidence" value="ECO:0007669"/>
    <property type="project" value="TreeGrafter"/>
</dbReference>
<dbReference type="Gene3D" id="3.90.1150.10">
    <property type="entry name" value="Aspartate Aminotransferase, domain 1"/>
    <property type="match status" value="1"/>
</dbReference>
<name>A0A643FCP8_IDEDE</name>
<organism evidence="3 4">
    <name type="scientific">Ideonella dechloratans</name>
    <dbReference type="NCBI Taxonomy" id="36863"/>
    <lineage>
        <taxon>Bacteria</taxon>
        <taxon>Pseudomonadati</taxon>
        <taxon>Pseudomonadota</taxon>
        <taxon>Betaproteobacteria</taxon>
        <taxon>Burkholderiales</taxon>
        <taxon>Sphaerotilaceae</taxon>
        <taxon>Ideonella</taxon>
    </lineage>
</organism>
<accession>A0A643FCP8</accession>
<evidence type="ECO:0000313" key="4">
    <source>
        <dbReference type="Proteomes" id="UP000430120"/>
    </source>
</evidence>
<comment type="caution">
    <text evidence="3">The sequence shown here is derived from an EMBL/GenBank/DDBJ whole genome shotgun (WGS) entry which is preliminary data.</text>
</comment>
<gene>
    <name evidence="3" type="ORF">F7Q92_08980</name>
</gene>
<dbReference type="InterPro" id="IPR015422">
    <property type="entry name" value="PyrdxlP-dep_Trfase_small"/>
</dbReference>
<dbReference type="CDD" id="cd00616">
    <property type="entry name" value="AHBA_syn"/>
    <property type="match status" value="1"/>
</dbReference>
<evidence type="ECO:0000256" key="1">
    <source>
        <dbReference type="RuleBase" id="RU004508"/>
    </source>
</evidence>
<reference evidence="3 4" key="1">
    <citation type="submission" date="2019-09" db="EMBL/GenBank/DDBJ databases">
        <title>Draft genome sequences of 48 bacterial type strains from the CCUG.</title>
        <authorList>
            <person name="Tunovic T."/>
            <person name="Pineiro-Iglesias B."/>
            <person name="Unosson C."/>
            <person name="Inganas E."/>
            <person name="Ohlen M."/>
            <person name="Cardew S."/>
            <person name="Jensie-Markopoulos S."/>
            <person name="Salva-Serra F."/>
            <person name="Jaen-Luchoro D."/>
            <person name="Karlsson R."/>
            <person name="Svensson-Stadler L."/>
            <person name="Chun J."/>
            <person name="Moore E."/>
        </authorList>
    </citation>
    <scope>NUCLEOTIDE SEQUENCE [LARGE SCALE GENOMIC DNA]</scope>
    <source>
        <strain evidence="3 4">CCUG 30977</strain>
    </source>
</reference>
<dbReference type="SUPFAM" id="SSF53383">
    <property type="entry name" value="PLP-dependent transferases"/>
    <property type="match status" value="1"/>
</dbReference>
<dbReference type="GO" id="GO:0000271">
    <property type="term" value="P:polysaccharide biosynthetic process"/>
    <property type="evidence" value="ECO:0007669"/>
    <property type="project" value="TreeGrafter"/>
</dbReference>
<comment type="similarity">
    <text evidence="1">Belongs to the DegT/DnrJ/EryC1 family.</text>
</comment>
<dbReference type="InterPro" id="IPR015424">
    <property type="entry name" value="PyrdxlP-dep_Trfase"/>
</dbReference>
<dbReference type="AlphaFoldDB" id="A0A643FCP8"/>